<keyword evidence="5" id="KW-0539">Nucleus</keyword>
<dbReference type="GO" id="GO:0005634">
    <property type="term" value="C:nucleus"/>
    <property type="evidence" value="ECO:0007669"/>
    <property type="project" value="UniProtKB-SubCell"/>
</dbReference>
<dbReference type="SMART" id="SM00401">
    <property type="entry name" value="ZnF_GATA"/>
    <property type="match status" value="1"/>
</dbReference>
<dbReference type="GO" id="GO:0000978">
    <property type="term" value="F:RNA polymerase II cis-regulatory region sequence-specific DNA binding"/>
    <property type="evidence" value="ECO:0007669"/>
    <property type="project" value="TreeGrafter"/>
</dbReference>
<proteinExistence type="predicted"/>
<dbReference type="GO" id="GO:0008270">
    <property type="term" value="F:zinc ion binding"/>
    <property type="evidence" value="ECO:0007669"/>
    <property type="project" value="UniProtKB-KW"/>
</dbReference>
<feature type="region of interest" description="Disordered" evidence="7">
    <location>
        <begin position="134"/>
        <end position="153"/>
    </location>
</feature>
<dbReference type="Proteomes" id="UP000070444">
    <property type="component" value="Unassembled WGS sequence"/>
</dbReference>
<name>A0A137P5C7_CONC2</name>
<organism evidence="9 10">
    <name type="scientific">Conidiobolus coronatus (strain ATCC 28846 / CBS 209.66 / NRRL 28638)</name>
    <name type="common">Delacroixia coronata</name>
    <dbReference type="NCBI Taxonomy" id="796925"/>
    <lineage>
        <taxon>Eukaryota</taxon>
        <taxon>Fungi</taxon>
        <taxon>Fungi incertae sedis</taxon>
        <taxon>Zoopagomycota</taxon>
        <taxon>Entomophthoromycotina</taxon>
        <taxon>Entomophthoromycetes</taxon>
        <taxon>Entomophthorales</taxon>
        <taxon>Ancylistaceae</taxon>
        <taxon>Conidiobolus</taxon>
    </lineage>
</organism>
<dbReference type="AlphaFoldDB" id="A0A137P5C7"/>
<evidence type="ECO:0000256" key="6">
    <source>
        <dbReference type="PROSITE-ProRule" id="PRU00094"/>
    </source>
</evidence>
<keyword evidence="2" id="KW-0479">Metal-binding</keyword>
<dbReference type="STRING" id="796925.A0A137P5C7"/>
<keyword evidence="10" id="KW-1185">Reference proteome</keyword>
<reference evidence="9 10" key="1">
    <citation type="journal article" date="2015" name="Genome Biol. Evol.">
        <title>Phylogenomic analyses indicate that early fungi evolved digesting cell walls of algal ancestors of land plants.</title>
        <authorList>
            <person name="Chang Y."/>
            <person name="Wang S."/>
            <person name="Sekimoto S."/>
            <person name="Aerts A.L."/>
            <person name="Choi C."/>
            <person name="Clum A."/>
            <person name="LaButti K.M."/>
            <person name="Lindquist E.A."/>
            <person name="Yee Ngan C."/>
            <person name="Ohm R.A."/>
            <person name="Salamov A.A."/>
            <person name="Grigoriev I.V."/>
            <person name="Spatafora J.W."/>
            <person name="Berbee M.L."/>
        </authorList>
    </citation>
    <scope>NUCLEOTIDE SEQUENCE [LARGE SCALE GENOMIC DNA]</scope>
    <source>
        <strain evidence="9 10">NRRL 28638</strain>
    </source>
</reference>
<evidence type="ECO:0000256" key="4">
    <source>
        <dbReference type="ARBA" id="ARBA00022833"/>
    </source>
</evidence>
<evidence type="ECO:0000259" key="8">
    <source>
        <dbReference type="PROSITE" id="PS50114"/>
    </source>
</evidence>
<evidence type="ECO:0000256" key="5">
    <source>
        <dbReference type="ARBA" id="ARBA00023242"/>
    </source>
</evidence>
<keyword evidence="3 6" id="KW-0863">Zinc-finger</keyword>
<comment type="subcellular location">
    <subcellularLocation>
        <location evidence="1">Nucleus</location>
    </subcellularLocation>
</comment>
<dbReference type="OrthoDB" id="515401at2759"/>
<feature type="domain" description="GATA-type" evidence="8">
    <location>
        <begin position="154"/>
        <end position="209"/>
    </location>
</feature>
<dbReference type="CDD" id="cd00202">
    <property type="entry name" value="ZnF_GATA"/>
    <property type="match status" value="1"/>
</dbReference>
<accession>A0A137P5C7</accession>
<dbReference type="InterPro" id="IPR039355">
    <property type="entry name" value="Transcription_factor_GATA"/>
</dbReference>
<dbReference type="GO" id="GO:0000981">
    <property type="term" value="F:DNA-binding transcription factor activity, RNA polymerase II-specific"/>
    <property type="evidence" value="ECO:0007669"/>
    <property type="project" value="TreeGrafter"/>
</dbReference>
<dbReference type="GO" id="GO:0000122">
    <property type="term" value="P:negative regulation of transcription by RNA polymerase II"/>
    <property type="evidence" value="ECO:0007669"/>
    <property type="project" value="TreeGrafter"/>
</dbReference>
<evidence type="ECO:0000313" key="10">
    <source>
        <dbReference type="Proteomes" id="UP000070444"/>
    </source>
</evidence>
<feature type="compositionally biased region" description="Basic residues" evidence="7">
    <location>
        <begin position="136"/>
        <end position="146"/>
    </location>
</feature>
<dbReference type="InterPro" id="IPR013088">
    <property type="entry name" value="Znf_NHR/GATA"/>
</dbReference>
<sequence>MNSFTLTSDSNNSSNAGNFEYFLSTVPIYEGSEFNSSSITVANGEVFADNQLPFDPYYFDTHYLTNSSTPFPTEQCSTFNSELTNQGYHYMNIPYNPYFFANNDQIQQYLTPPVDQALQGPYFHQSPIIPNYRNKSALRKPRRRSRASKDLSASQDPKICMNCGISETPSWRRDKTNLLLLCNACGLYEKLHNKKRPVVNEKGVIKLARGKINSSGNKKSINRSVKAGEGLTKCLKCNEICKNYLGSHFCKFDYLNGKL</sequence>
<gene>
    <name evidence="9" type="ORF">CONCODRAFT_7254</name>
</gene>
<evidence type="ECO:0000256" key="7">
    <source>
        <dbReference type="SAM" id="MobiDB-lite"/>
    </source>
</evidence>
<keyword evidence="4" id="KW-0862">Zinc</keyword>
<dbReference type="EMBL" id="KQ964509">
    <property type="protein sequence ID" value="KXN70220.1"/>
    <property type="molecule type" value="Genomic_DNA"/>
</dbReference>
<dbReference type="PROSITE" id="PS00344">
    <property type="entry name" value="GATA_ZN_FINGER_1"/>
    <property type="match status" value="1"/>
</dbReference>
<dbReference type="Pfam" id="PF00320">
    <property type="entry name" value="GATA"/>
    <property type="match status" value="1"/>
</dbReference>
<dbReference type="PANTHER" id="PTHR10071:SF281">
    <property type="entry name" value="BOX A-BINDING FACTOR-RELATED"/>
    <property type="match status" value="1"/>
</dbReference>
<dbReference type="GO" id="GO:0045944">
    <property type="term" value="P:positive regulation of transcription by RNA polymerase II"/>
    <property type="evidence" value="ECO:0007669"/>
    <property type="project" value="TreeGrafter"/>
</dbReference>
<evidence type="ECO:0000256" key="3">
    <source>
        <dbReference type="ARBA" id="ARBA00022771"/>
    </source>
</evidence>
<evidence type="ECO:0000256" key="2">
    <source>
        <dbReference type="ARBA" id="ARBA00022723"/>
    </source>
</evidence>
<dbReference type="Gene3D" id="3.30.50.10">
    <property type="entry name" value="Erythroid Transcription Factor GATA-1, subunit A"/>
    <property type="match status" value="1"/>
</dbReference>
<dbReference type="SUPFAM" id="SSF57716">
    <property type="entry name" value="Glucocorticoid receptor-like (DNA-binding domain)"/>
    <property type="match status" value="1"/>
</dbReference>
<dbReference type="InterPro" id="IPR000679">
    <property type="entry name" value="Znf_GATA"/>
</dbReference>
<evidence type="ECO:0000256" key="1">
    <source>
        <dbReference type="ARBA" id="ARBA00004123"/>
    </source>
</evidence>
<protein>
    <recommendedName>
        <fullName evidence="8">GATA-type domain-containing protein</fullName>
    </recommendedName>
</protein>
<dbReference type="PROSITE" id="PS50114">
    <property type="entry name" value="GATA_ZN_FINGER_2"/>
    <property type="match status" value="1"/>
</dbReference>
<evidence type="ECO:0000313" key="9">
    <source>
        <dbReference type="EMBL" id="KXN70220.1"/>
    </source>
</evidence>
<dbReference type="PANTHER" id="PTHR10071">
    <property type="entry name" value="TRANSCRIPTION FACTOR GATA FAMILY MEMBER"/>
    <property type="match status" value="1"/>
</dbReference>